<dbReference type="eggNOG" id="COG1305">
    <property type="taxonomic scope" value="Bacteria"/>
</dbReference>
<dbReference type="Pfam" id="PF01841">
    <property type="entry name" value="Transglut_core"/>
    <property type="match status" value="1"/>
</dbReference>
<dbReference type="PANTHER" id="PTHR42736:SF1">
    <property type="entry name" value="PROTEIN-GLUTAMINE GAMMA-GLUTAMYLTRANSFERASE"/>
    <property type="match status" value="1"/>
</dbReference>
<feature type="region of interest" description="Disordered" evidence="1">
    <location>
        <begin position="318"/>
        <end position="338"/>
    </location>
</feature>
<evidence type="ECO:0000256" key="1">
    <source>
        <dbReference type="SAM" id="MobiDB-lite"/>
    </source>
</evidence>
<sequence>MRGRNALGKEVVLVSLDRWLQIHTATLAVLGALFLGLGQNHTVLPLVLAFAAVISVTGLPLLNWLRMNRILANVVALGAVLWSLRDFFSTESDRQLIAIADMLVYLQIVLLFQGKTQRIYWQLLVLSLLQVVVAAALNLGPQFGLLLAVYISIAISALVLLCLHRECVPPDSVPATPIAPAQPKSAGQRLLGSPIASEYRYSLTSRSLRHWPSMVFRQVGLLACATMVFAVIFFYATPRLGEGAWQGPRGRLHRETGFTADVRLGESGRIEQTDNLVMRVALTRYSDGRPYTLLEEPYFHGMVLTQYRSDPLGGSRWMTSKRSPGQQENFSVHVNQPPSPTAVVRQSIAVETLSSDVVFAIFPVHPLPDTPTELRYNRIATRLVRGPAEDLGSMREYRYSIGTMALRDGRQLKCQPHANALIKEADLFQLEYEKQSLSSYEESKFERLKKFTDDLIAEKQLTSSSTLERIKALEAHFLEPDVYTYSLEMTRKRDRTVDPIEDFVLNHRTGHCEYFASALAMMLRTQGIPSRLVIGYKGGEFNFLGHYYQVRGKHAHAWVEAYLPADEVPDGELAGTPSLGGAWYRLDPTPGIWGDELARSRDSLTDRVGDAFDYVDLLWRDYVLGLNSSRQKDSIYDPLTERASGNIPGWDEASRFSATMKTIMKRIGVNTEPRPEDGRQWFDWRTGLLVVGTIFLLITISQVGMFVSKFVATTRSKKIATRKSADVPQFYRRLEAVLATIGFRRAPAETPHEMATSAGSSFAKVPSGVSIASLPDDVVQLYYRVRFGGIPLSPDEQKRVDEAIQTLIAALKEPALRAGAKKVPS</sequence>
<dbReference type="KEGG" id="psl:Psta_2495"/>
<dbReference type="Gene3D" id="3.10.620.30">
    <property type="match status" value="1"/>
</dbReference>
<proteinExistence type="predicted"/>
<dbReference type="Pfam" id="PF11992">
    <property type="entry name" value="TgpA_N"/>
    <property type="match status" value="1"/>
</dbReference>
<reference evidence="4 5" key="1">
    <citation type="journal article" date="2009" name="Stand. Genomic Sci.">
        <title>Complete genome sequence of Pirellula staleyi type strain (ATCC 27377).</title>
        <authorList>
            <person name="Clum A."/>
            <person name="Tindall B.J."/>
            <person name="Sikorski J."/>
            <person name="Ivanova N."/>
            <person name="Mavrommatis K."/>
            <person name="Lucas S."/>
            <person name="Glavina del Rio T."/>
            <person name="Nolan M."/>
            <person name="Chen F."/>
            <person name="Tice H."/>
            <person name="Pitluck S."/>
            <person name="Cheng J.F."/>
            <person name="Chertkov O."/>
            <person name="Brettin T."/>
            <person name="Han C."/>
            <person name="Detter J.C."/>
            <person name="Kuske C."/>
            <person name="Bruce D."/>
            <person name="Goodwin L."/>
            <person name="Ovchinikova G."/>
            <person name="Pati A."/>
            <person name="Mikhailova N."/>
            <person name="Chen A."/>
            <person name="Palaniappan K."/>
            <person name="Land M."/>
            <person name="Hauser L."/>
            <person name="Chang Y.J."/>
            <person name="Jeffries C.D."/>
            <person name="Chain P."/>
            <person name="Rohde M."/>
            <person name="Goker M."/>
            <person name="Bristow J."/>
            <person name="Eisen J.A."/>
            <person name="Markowitz V."/>
            <person name="Hugenholtz P."/>
            <person name="Kyrpides N.C."/>
            <person name="Klenk H.P."/>
            <person name="Lapidus A."/>
        </authorList>
    </citation>
    <scope>NUCLEOTIDE SEQUENCE [LARGE SCALE GENOMIC DNA]</scope>
    <source>
        <strain evidence="5">ATCC 27377 / DSM 6068 / ICPB 4128</strain>
    </source>
</reference>
<dbReference type="InterPro" id="IPR052901">
    <property type="entry name" value="Bact_TGase-like"/>
</dbReference>
<dbReference type="InterPro" id="IPR025403">
    <property type="entry name" value="TgpA-like_C"/>
</dbReference>
<dbReference type="Proteomes" id="UP000001887">
    <property type="component" value="Chromosome"/>
</dbReference>
<keyword evidence="2" id="KW-0472">Membrane</keyword>
<feature type="transmembrane region" description="Helical" evidence="2">
    <location>
        <begin position="143"/>
        <end position="163"/>
    </location>
</feature>
<protein>
    <submittedName>
        <fullName evidence="4">Transglutaminase domain protein</fullName>
    </submittedName>
</protein>
<feature type="transmembrane region" description="Helical" evidence="2">
    <location>
        <begin position="119"/>
        <end position="137"/>
    </location>
</feature>
<dbReference type="InterPro" id="IPR021878">
    <property type="entry name" value="TgpA_N"/>
</dbReference>
<keyword evidence="2" id="KW-0812">Transmembrane</keyword>
<keyword evidence="2" id="KW-1133">Transmembrane helix</keyword>
<gene>
    <name evidence="4" type="ordered locus">Psta_2495</name>
</gene>
<accession>D2R4U8</accession>
<dbReference type="InterPro" id="IPR002931">
    <property type="entry name" value="Transglutaminase-like"/>
</dbReference>
<feature type="domain" description="Transglutaminase-like" evidence="3">
    <location>
        <begin position="504"/>
        <end position="590"/>
    </location>
</feature>
<dbReference type="AlphaFoldDB" id="D2R4U8"/>
<dbReference type="SMART" id="SM00460">
    <property type="entry name" value="TGc"/>
    <property type="match status" value="1"/>
</dbReference>
<keyword evidence="5" id="KW-1185">Reference proteome</keyword>
<evidence type="ECO:0000313" key="4">
    <source>
        <dbReference type="EMBL" id="ADB17164.1"/>
    </source>
</evidence>
<feature type="transmembrane region" description="Helical" evidence="2">
    <location>
        <begin position="215"/>
        <end position="236"/>
    </location>
</feature>
<feature type="transmembrane region" description="Helical" evidence="2">
    <location>
        <begin position="70"/>
        <end position="88"/>
    </location>
</feature>
<organism evidence="4 5">
    <name type="scientific">Pirellula staleyi (strain ATCC 27377 / DSM 6068 / ICPB 4128)</name>
    <name type="common">Pirella staleyi</name>
    <dbReference type="NCBI Taxonomy" id="530564"/>
    <lineage>
        <taxon>Bacteria</taxon>
        <taxon>Pseudomonadati</taxon>
        <taxon>Planctomycetota</taxon>
        <taxon>Planctomycetia</taxon>
        <taxon>Pirellulales</taxon>
        <taxon>Pirellulaceae</taxon>
        <taxon>Pirellula</taxon>
    </lineage>
</organism>
<dbReference type="HOGENOM" id="CLU_012397_2_0_0"/>
<feature type="compositionally biased region" description="Polar residues" evidence="1">
    <location>
        <begin position="318"/>
        <end position="336"/>
    </location>
</feature>
<dbReference type="PANTHER" id="PTHR42736">
    <property type="entry name" value="PROTEIN-GLUTAMINE GAMMA-GLUTAMYLTRANSFERASE"/>
    <property type="match status" value="1"/>
</dbReference>
<evidence type="ECO:0000313" key="5">
    <source>
        <dbReference type="Proteomes" id="UP000001887"/>
    </source>
</evidence>
<dbReference type="STRING" id="530564.Psta_2495"/>
<feature type="transmembrane region" description="Helical" evidence="2">
    <location>
        <begin position="688"/>
        <end position="712"/>
    </location>
</feature>
<evidence type="ECO:0000256" key="2">
    <source>
        <dbReference type="SAM" id="Phobius"/>
    </source>
</evidence>
<dbReference type="InterPro" id="IPR038765">
    <property type="entry name" value="Papain-like_cys_pep_sf"/>
</dbReference>
<dbReference type="SUPFAM" id="SSF54001">
    <property type="entry name" value="Cysteine proteinases"/>
    <property type="match status" value="1"/>
</dbReference>
<name>D2R4U8_PIRSD</name>
<dbReference type="Pfam" id="PF13559">
    <property type="entry name" value="DUF4129"/>
    <property type="match status" value="1"/>
</dbReference>
<feature type="transmembrane region" description="Helical" evidence="2">
    <location>
        <begin position="94"/>
        <end position="112"/>
    </location>
</feature>
<evidence type="ECO:0000259" key="3">
    <source>
        <dbReference type="SMART" id="SM00460"/>
    </source>
</evidence>
<dbReference type="EMBL" id="CP001848">
    <property type="protein sequence ID" value="ADB17164.1"/>
    <property type="molecule type" value="Genomic_DNA"/>
</dbReference>
<feature type="transmembrane region" description="Helical" evidence="2">
    <location>
        <begin position="43"/>
        <end position="63"/>
    </location>
</feature>
<feature type="transmembrane region" description="Helical" evidence="2">
    <location>
        <begin position="20"/>
        <end position="37"/>
    </location>
</feature>